<evidence type="ECO:0000313" key="1">
    <source>
        <dbReference type="EMBL" id="BDD88845.1"/>
    </source>
</evidence>
<reference evidence="1 2" key="1">
    <citation type="submission" date="2022-01" db="EMBL/GenBank/DDBJ databases">
        <title>Desulfofustis limnae sp. nov., a novel mesophilic sulfate-reducing bacterium isolated from marsh soil.</title>
        <authorList>
            <person name="Watanabe M."/>
            <person name="Takahashi A."/>
            <person name="Kojima H."/>
            <person name="Fukui M."/>
        </authorList>
    </citation>
    <scope>NUCLEOTIDE SEQUENCE [LARGE SCALE GENOMIC DNA]</scope>
    <source>
        <strain evidence="1 2">PPLL</strain>
    </source>
</reference>
<proteinExistence type="predicted"/>
<evidence type="ECO:0008006" key="3">
    <source>
        <dbReference type="Google" id="ProtNLM"/>
    </source>
</evidence>
<dbReference type="EMBL" id="AP025516">
    <property type="protein sequence ID" value="BDD88845.1"/>
    <property type="molecule type" value="Genomic_DNA"/>
</dbReference>
<dbReference type="RefSeq" id="WP_284152176.1">
    <property type="nucleotide sequence ID" value="NZ_AP025516.1"/>
</dbReference>
<gene>
    <name evidence="1" type="ORF">DPPLL_32100</name>
</gene>
<dbReference type="Proteomes" id="UP000830055">
    <property type="component" value="Chromosome"/>
</dbReference>
<keyword evidence="2" id="KW-1185">Reference proteome</keyword>
<evidence type="ECO:0000313" key="2">
    <source>
        <dbReference type="Proteomes" id="UP000830055"/>
    </source>
</evidence>
<sequence length="84" mass="9437">MKISKEEAIELAADYIREMVKGRLHVQESCPHGTSYGEPKGNSDDYWYIKMPDLSGRGGFQLDGTSIYLTICKETGEVDSFSVR</sequence>
<accession>A0ABM7WCW1</accession>
<protein>
    <recommendedName>
        <fullName evidence="3">NTF2 fold domain-containing protein</fullName>
    </recommendedName>
</protein>
<name>A0ABM7WCW1_9BACT</name>
<organism evidence="1 2">
    <name type="scientific">Desulfofustis limnaeus</name>
    <dbReference type="NCBI Taxonomy" id="2740163"/>
    <lineage>
        <taxon>Bacteria</taxon>
        <taxon>Pseudomonadati</taxon>
        <taxon>Thermodesulfobacteriota</taxon>
        <taxon>Desulfobulbia</taxon>
        <taxon>Desulfobulbales</taxon>
        <taxon>Desulfocapsaceae</taxon>
        <taxon>Desulfofustis</taxon>
    </lineage>
</organism>